<organism evidence="1 2">
    <name type="scientific">Lecanosticta acicola</name>
    <dbReference type="NCBI Taxonomy" id="111012"/>
    <lineage>
        <taxon>Eukaryota</taxon>
        <taxon>Fungi</taxon>
        <taxon>Dikarya</taxon>
        <taxon>Ascomycota</taxon>
        <taxon>Pezizomycotina</taxon>
        <taxon>Dothideomycetes</taxon>
        <taxon>Dothideomycetidae</taxon>
        <taxon>Mycosphaerellales</taxon>
        <taxon>Mycosphaerellaceae</taxon>
        <taxon>Lecanosticta</taxon>
    </lineage>
</organism>
<dbReference type="Proteomes" id="UP001296104">
    <property type="component" value="Unassembled WGS sequence"/>
</dbReference>
<name>A0AAI8Z8Q1_9PEZI</name>
<dbReference type="EMBL" id="CAVMBE010000117">
    <property type="protein sequence ID" value="CAK4034436.1"/>
    <property type="molecule type" value="Genomic_DNA"/>
</dbReference>
<gene>
    <name evidence="1" type="ORF">LECACI_7A009594</name>
</gene>
<accession>A0AAI8Z8Q1</accession>
<sequence>MNNSRRGPKGPTFKCCHAACTRRFKETNEGRIQVEESEAVMDLVLKSFYEQTIQFFNPEFDSKAWFKIAAAEPDKSWNDAVMLMTDLAERAKNEFGSYFVEVSSPVSLVKFGIQLFQPDLKSDKKMHEIAARQIGARMGEITRDPAAWKVVYSNEELSQSALTDLIAPSAWRRPASECNMPSGEAIERDIGNEVFCRIVFRLARSTSAKMCQ</sequence>
<proteinExistence type="predicted"/>
<keyword evidence="2" id="KW-1185">Reference proteome</keyword>
<comment type="caution">
    <text evidence="1">The sequence shown here is derived from an EMBL/GenBank/DDBJ whole genome shotgun (WGS) entry which is preliminary data.</text>
</comment>
<evidence type="ECO:0000313" key="2">
    <source>
        <dbReference type="Proteomes" id="UP001296104"/>
    </source>
</evidence>
<reference evidence="1" key="1">
    <citation type="submission" date="2023-11" db="EMBL/GenBank/DDBJ databases">
        <authorList>
            <person name="Alioto T."/>
            <person name="Alioto T."/>
            <person name="Gomez Garrido J."/>
        </authorList>
    </citation>
    <scope>NUCLEOTIDE SEQUENCE</scope>
</reference>
<evidence type="ECO:0000313" key="1">
    <source>
        <dbReference type="EMBL" id="CAK4034436.1"/>
    </source>
</evidence>
<protein>
    <submittedName>
        <fullName evidence="1">Uncharacterized protein</fullName>
    </submittedName>
</protein>
<dbReference type="AlphaFoldDB" id="A0AAI8Z8Q1"/>